<evidence type="ECO:0000259" key="3">
    <source>
        <dbReference type="PROSITE" id="PS50017"/>
    </source>
</evidence>
<dbReference type="InterPro" id="IPR003961">
    <property type="entry name" value="FN3_dom"/>
</dbReference>
<dbReference type="PROSITE" id="PS50853">
    <property type="entry name" value="FN3"/>
    <property type="match status" value="1"/>
</dbReference>
<evidence type="ECO:0000259" key="4">
    <source>
        <dbReference type="PROSITE" id="PS50853"/>
    </source>
</evidence>
<feature type="region of interest" description="Disordered" evidence="1">
    <location>
        <begin position="1075"/>
        <end position="1094"/>
    </location>
</feature>
<reference evidence="5" key="1">
    <citation type="submission" date="2023-03" db="EMBL/GenBank/DDBJ databases">
        <authorList>
            <person name="Steffen K."/>
            <person name="Cardenas P."/>
        </authorList>
    </citation>
    <scope>NUCLEOTIDE SEQUENCE</scope>
</reference>
<dbReference type="InterPro" id="IPR011029">
    <property type="entry name" value="DEATH-like_dom_sf"/>
</dbReference>
<sequence length="1142" mass="124786">PGPLSAVGDLKVDVKNARPVTILWSAPFSLDVTGVDPDIWYSVLIYNVTDENNPTAILCTDCINITETHYTFTPDYLSPCHVYNFSVIPLNGAGQGESSPNITGYVLNLLALIKTHIRAISRDESKVTFKSNHTSEICSSWRVTPDVADDDLVIEEPPSPEGPDVTYQLRADNRYSFLVSLPLFISRAAPPRINFTTYDVQSAAASNGTNNKINLTGEFIESTTAQGCFIVLKSEYRNPDVFRALLLPDDSSTYIQSTIHDILSSTYHVLVYDLEEDGLPNSHPAVEQTTNVTVLGNGPIADAESQFLNNGSVYVNETSVNVTCEFKEGIEGASCVLVYREYGNKTLVVEEYPQNTVFPVTLTVDDDLENYTFAIFGKDGSMVDQRPIIAGRMNVTETTTPTTPTTPAITVSTSSDGRRSSIAIGVSVTVSFVIITLVILAVVMLIWWKKSHKVGYSSFSRVVHSCFCCPSLSETNYFASGESSSQLISNDGGTQQQIDGYAEGPPRSTTTSHLRQDGGISVSTPPVMSKQKGIYTDVEPSTSGVQPPIPEDSRVQYQEIDIRTTHKMARSQYADLGPIPANQTKPLEMDTRTQCPYVTILPHATTPVNDSGNRDKKNVVKATPKGPPTVDSVMSLLWGVAGRWKEIAEGLEFDEDLIDEIDTNNDMNEGCLQVCVEMWVTKLEPSWEKLSHVLRDLGEVELARQALSGPDNCQLQTMNRQISSSSSGIGSAPVTPRFKHEGTDCSEVVPGVSQQMPPIDCNSGDIRGGKKTMSSEWSEQKQGVKAALMGYPTLKEGDPSSESERNGESGESECDYPLQCCTDDGSNTVVIPGTTPSIRLFPETCCYSSPLSFMGDVCLVGENILIPGCEHDTNDNHFKPTEREQGNEDLHRDFVCATKPSAIPKSDYPGAGGRKVQTGTVEVTTHQLPDHGHFNEAEILSSPSEYVEGFDACERVSTKCVNSSTNHIAFSVLNEVKGCMVTGDLFPRVVNDEVAQRMPKSVAGKTPLSRLSFALCIGNLISAELRCASVLQVPHKRSPVPPEPQENNPMWSPTLDALDERINFLREVMLLVPAMSRSPQPPPRPKSNKKKMKVATPFKKYQGLTPPENFHEKIIKWMHCGVALGFNGLGNKIHSGSYPAKG</sequence>
<name>A0AA35W0K0_GEOBA</name>
<dbReference type="EMBL" id="CASHTH010000434">
    <property type="protein sequence ID" value="CAI8001360.1"/>
    <property type="molecule type" value="Genomic_DNA"/>
</dbReference>
<dbReference type="InterPro" id="IPR000488">
    <property type="entry name" value="Death_dom"/>
</dbReference>
<accession>A0AA35W0K0</accession>
<dbReference type="InterPro" id="IPR036116">
    <property type="entry name" value="FN3_sf"/>
</dbReference>
<protein>
    <recommendedName>
        <fullName evidence="7">Fibronectin type-III domain-containing protein</fullName>
    </recommendedName>
</protein>
<feature type="region of interest" description="Disordered" evidence="1">
    <location>
        <begin position="790"/>
        <end position="814"/>
    </location>
</feature>
<feature type="region of interest" description="Disordered" evidence="1">
    <location>
        <begin position="483"/>
        <end position="531"/>
    </location>
</feature>
<feature type="compositionally biased region" description="Basic and acidic residues" evidence="1">
    <location>
        <begin position="795"/>
        <end position="808"/>
    </location>
</feature>
<dbReference type="GO" id="GO:0007165">
    <property type="term" value="P:signal transduction"/>
    <property type="evidence" value="ECO:0007669"/>
    <property type="project" value="InterPro"/>
</dbReference>
<evidence type="ECO:0000256" key="2">
    <source>
        <dbReference type="SAM" id="Phobius"/>
    </source>
</evidence>
<feature type="compositionally biased region" description="Polar residues" evidence="1">
    <location>
        <begin position="483"/>
        <end position="498"/>
    </location>
</feature>
<feature type="non-terminal residue" evidence="5">
    <location>
        <position position="1"/>
    </location>
</feature>
<keyword evidence="2" id="KW-1133">Transmembrane helix</keyword>
<keyword evidence="2" id="KW-0472">Membrane</keyword>
<dbReference type="PROSITE" id="PS50017">
    <property type="entry name" value="DEATH_DOMAIN"/>
    <property type="match status" value="1"/>
</dbReference>
<evidence type="ECO:0008006" key="7">
    <source>
        <dbReference type="Google" id="ProtNLM"/>
    </source>
</evidence>
<comment type="caution">
    <text evidence="5">The sequence shown here is derived from an EMBL/GenBank/DDBJ whole genome shotgun (WGS) entry which is preliminary data.</text>
</comment>
<dbReference type="InterPro" id="IPR013783">
    <property type="entry name" value="Ig-like_fold"/>
</dbReference>
<evidence type="ECO:0000313" key="5">
    <source>
        <dbReference type="EMBL" id="CAI8001360.1"/>
    </source>
</evidence>
<feature type="domain" description="Death" evidence="3">
    <location>
        <begin position="643"/>
        <end position="710"/>
    </location>
</feature>
<feature type="region of interest" description="Disordered" evidence="1">
    <location>
        <begin position="603"/>
        <end position="626"/>
    </location>
</feature>
<evidence type="ECO:0000256" key="1">
    <source>
        <dbReference type="SAM" id="MobiDB-lite"/>
    </source>
</evidence>
<dbReference type="CDD" id="cd01670">
    <property type="entry name" value="Death"/>
    <property type="match status" value="1"/>
</dbReference>
<dbReference type="SUPFAM" id="SSF49265">
    <property type="entry name" value="Fibronectin type III"/>
    <property type="match status" value="1"/>
</dbReference>
<dbReference type="AlphaFoldDB" id="A0AA35W0K0"/>
<keyword evidence="6" id="KW-1185">Reference proteome</keyword>
<dbReference type="Gene3D" id="2.60.40.10">
    <property type="entry name" value="Immunoglobulins"/>
    <property type="match status" value="1"/>
</dbReference>
<evidence type="ECO:0000313" key="6">
    <source>
        <dbReference type="Proteomes" id="UP001174909"/>
    </source>
</evidence>
<organism evidence="5 6">
    <name type="scientific">Geodia barretti</name>
    <name type="common">Barrett's horny sponge</name>
    <dbReference type="NCBI Taxonomy" id="519541"/>
    <lineage>
        <taxon>Eukaryota</taxon>
        <taxon>Metazoa</taxon>
        <taxon>Porifera</taxon>
        <taxon>Demospongiae</taxon>
        <taxon>Heteroscleromorpha</taxon>
        <taxon>Tetractinellida</taxon>
        <taxon>Astrophorina</taxon>
        <taxon>Geodiidae</taxon>
        <taxon>Geodia</taxon>
    </lineage>
</organism>
<proteinExistence type="predicted"/>
<gene>
    <name evidence="5" type="ORF">GBAR_LOCUS3172</name>
</gene>
<dbReference type="CDD" id="cd00063">
    <property type="entry name" value="FN3"/>
    <property type="match status" value="1"/>
</dbReference>
<dbReference type="Proteomes" id="UP001174909">
    <property type="component" value="Unassembled WGS sequence"/>
</dbReference>
<dbReference type="Gene3D" id="1.10.533.10">
    <property type="entry name" value="Death Domain, Fas"/>
    <property type="match status" value="1"/>
</dbReference>
<feature type="transmembrane region" description="Helical" evidence="2">
    <location>
        <begin position="422"/>
        <end position="448"/>
    </location>
</feature>
<keyword evidence="2" id="KW-0812">Transmembrane</keyword>
<feature type="domain" description="Fibronectin type-III" evidence="4">
    <location>
        <begin position="6"/>
        <end position="109"/>
    </location>
</feature>